<evidence type="ECO:0008006" key="5">
    <source>
        <dbReference type="Google" id="ProtNLM"/>
    </source>
</evidence>
<dbReference type="InterPro" id="IPR013559">
    <property type="entry name" value="YheO"/>
</dbReference>
<dbReference type="RefSeq" id="WP_160210416.1">
    <property type="nucleotide sequence ID" value="NZ_JBCLRJ010000007.1"/>
</dbReference>
<evidence type="ECO:0000259" key="2">
    <source>
        <dbReference type="Pfam" id="PF13309"/>
    </source>
</evidence>
<evidence type="ECO:0000313" key="4">
    <source>
        <dbReference type="Proteomes" id="UP000446348"/>
    </source>
</evidence>
<reference evidence="3 4" key="1">
    <citation type="submission" date="2018-08" db="EMBL/GenBank/DDBJ databases">
        <title>Murine metabolic-syndrome-specific gut microbial biobank.</title>
        <authorList>
            <person name="Liu C."/>
        </authorList>
    </citation>
    <scope>NUCLEOTIDE SEQUENCE [LARGE SCALE GENOMIC DNA]</scope>
    <source>
        <strain evidence="3 4">X69</strain>
    </source>
</reference>
<dbReference type="AlphaFoldDB" id="A0A845RLH6"/>
<dbReference type="OrthoDB" id="9796595at2"/>
<dbReference type="Pfam" id="PF08348">
    <property type="entry name" value="PAS_6"/>
    <property type="match status" value="1"/>
</dbReference>
<proteinExistence type="predicted"/>
<protein>
    <recommendedName>
        <fullName evidence="5">Transcriptional regulator</fullName>
    </recommendedName>
</protein>
<dbReference type="PANTHER" id="PTHR35568:SF1">
    <property type="entry name" value="TRANSCRIPTIONAL REGULATOR DAUR"/>
    <property type="match status" value="1"/>
</dbReference>
<dbReference type="PANTHER" id="PTHR35568">
    <property type="entry name" value="TRANSCRIPTIONAL REGULATOR DAUR"/>
    <property type="match status" value="1"/>
</dbReference>
<sequence>MIYNGRIEDFIPLLDFLANTFGNGIEFTLHDFSKPGKTIIAIRNGQITGRQVGDSISNFTLRAIHESVKDSEDLSELKSKILEKKDLKTGDLLIMGEDGTIKGLLCVNIPLPGLREMSRLLEGLLGTAPPSEPAPPAPPASYDVGSFEGLAESIIDGVLAESDVSPDRMTPEERIMVIERIHNKGVFQLKGVVGLVSRKLNVSEATVYRYLGYLS</sequence>
<dbReference type="Proteomes" id="UP000446348">
    <property type="component" value="Unassembled WGS sequence"/>
</dbReference>
<organism evidence="3 4">
    <name type="scientific">Anaerotruncus colihominis</name>
    <dbReference type="NCBI Taxonomy" id="169435"/>
    <lineage>
        <taxon>Bacteria</taxon>
        <taxon>Bacillati</taxon>
        <taxon>Bacillota</taxon>
        <taxon>Clostridia</taxon>
        <taxon>Eubacteriales</taxon>
        <taxon>Oscillospiraceae</taxon>
        <taxon>Anaerotruncus</taxon>
    </lineage>
</organism>
<dbReference type="InterPro" id="IPR039446">
    <property type="entry name" value="DauR-like"/>
</dbReference>
<comment type="caution">
    <text evidence="3">The sequence shown here is derived from an EMBL/GenBank/DDBJ whole genome shotgun (WGS) entry which is preliminary data.</text>
</comment>
<name>A0A845RLH6_9FIRM</name>
<dbReference type="InterPro" id="IPR039445">
    <property type="entry name" value="DauR-like_HTH"/>
</dbReference>
<evidence type="ECO:0000313" key="3">
    <source>
        <dbReference type="EMBL" id="NBI79685.1"/>
    </source>
</evidence>
<evidence type="ECO:0000259" key="1">
    <source>
        <dbReference type="Pfam" id="PF08348"/>
    </source>
</evidence>
<feature type="domain" description="Transcriptional regulator DauR-like HTH" evidence="2">
    <location>
        <begin position="152"/>
        <end position="211"/>
    </location>
</feature>
<accession>A0A845RLH6</accession>
<dbReference type="Pfam" id="PF13309">
    <property type="entry name" value="HTH_22"/>
    <property type="match status" value="1"/>
</dbReference>
<dbReference type="EMBL" id="QXWZ01000023">
    <property type="protein sequence ID" value="NBI79685.1"/>
    <property type="molecule type" value="Genomic_DNA"/>
</dbReference>
<feature type="domain" description="YheO-like" evidence="1">
    <location>
        <begin position="8"/>
        <end position="117"/>
    </location>
</feature>
<gene>
    <name evidence="3" type="ORF">D3Z39_12560</name>
</gene>